<dbReference type="Pfam" id="PF03457">
    <property type="entry name" value="HA"/>
    <property type="match status" value="1"/>
</dbReference>
<evidence type="ECO:0000259" key="2">
    <source>
        <dbReference type="Pfam" id="PF03457"/>
    </source>
</evidence>
<dbReference type="InterPro" id="IPR005114">
    <property type="entry name" value="Helicase_assoc"/>
</dbReference>
<feature type="domain" description="Helicase-associated" evidence="2">
    <location>
        <begin position="5"/>
        <end position="61"/>
    </location>
</feature>
<gene>
    <name evidence="3" type="ORF">ITX44_19310</name>
</gene>
<feature type="region of interest" description="Disordered" evidence="1">
    <location>
        <begin position="1"/>
        <end position="22"/>
    </location>
</feature>
<dbReference type="EMBL" id="JADKYB010000009">
    <property type="protein sequence ID" value="MBM9506665.1"/>
    <property type="molecule type" value="Genomic_DNA"/>
</dbReference>
<proteinExistence type="predicted"/>
<name>A0ABS2TTK5_9ACTN</name>
<evidence type="ECO:0000313" key="3">
    <source>
        <dbReference type="EMBL" id="MBM9506665.1"/>
    </source>
</evidence>
<dbReference type="Gene3D" id="6.10.140.530">
    <property type="match status" value="1"/>
</dbReference>
<dbReference type="RefSeq" id="WP_205358514.1">
    <property type="nucleotide sequence ID" value="NZ_JADKYB010000009.1"/>
</dbReference>
<accession>A0ABS2TTK5</accession>
<dbReference type="Proteomes" id="UP000749040">
    <property type="component" value="Unassembled WGS sequence"/>
</dbReference>
<reference evidence="3 4" key="1">
    <citation type="submission" date="2021-01" db="EMBL/GenBank/DDBJ databases">
        <title>Streptomyces acididurans sp. nov., isolated from a peat swamp forest soil.</title>
        <authorList>
            <person name="Chantavorakit T."/>
            <person name="Duangmal K."/>
        </authorList>
    </citation>
    <scope>NUCLEOTIDE SEQUENCE [LARGE SCALE GENOMIC DNA]</scope>
    <source>
        <strain evidence="3 4">KK5PA1</strain>
    </source>
</reference>
<evidence type="ECO:0000256" key="1">
    <source>
        <dbReference type="SAM" id="MobiDB-lite"/>
    </source>
</evidence>
<protein>
    <submittedName>
        <fullName evidence="3">Helicase associated domain-containing protein</fullName>
    </submittedName>
</protein>
<feature type="compositionally biased region" description="Basic and acidic residues" evidence="1">
    <location>
        <begin position="11"/>
        <end position="22"/>
    </location>
</feature>
<sequence length="100" mass="11418">MSTARQATGFHAREGHLQPSRKTVEMVDRVEHKLGLFVDNARRQADKLNPERRQELTELGMRWWRTSEAGPDPGSLFGAWSHPCTRRVRLADTGRHNPGC</sequence>
<keyword evidence="4" id="KW-1185">Reference proteome</keyword>
<comment type="caution">
    <text evidence="3">The sequence shown here is derived from an EMBL/GenBank/DDBJ whole genome shotgun (WGS) entry which is preliminary data.</text>
</comment>
<evidence type="ECO:0000313" key="4">
    <source>
        <dbReference type="Proteomes" id="UP000749040"/>
    </source>
</evidence>
<organism evidence="3 4">
    <name type="scientific">Actinacidiphila acididurans</name>
    <dbReference type="NCBI Taxonomy" id="2784346"/>
    <lineage>
        <taxon>Bacteria</taxon>
        <taxon>Bacillati</taxon>
        <taxon>Actinomycetota</taxon>
        <taxon>Actinomycetes</taxon>
        <taxon>Kitasatosporales</taxon>
        <taxon>Streptomycetaceae</taxon>
        <taxon>Actinacidiphila</taxon>
    </lineage>
</organism>